<dbReference type="Proteomes" id="UP001165101">
    <property type="component" value="Unassembled WGS sequence"/>
</dbReference>
<accession>A0ACB5TU38</accession>
<evidence type="ECO:0000313" key="2">
    <source>
        <dbReference type="Proteomes" id="UP001165101"/>
    </source>
</evidence>
<keyword evidence="2" id="KW-1185">Reference proteome</keyword>
<protein>
    <submittedName>
        <fullName evidence="1">Unnamed protein product</fullName>
    </submittedName>
</protein>
<reference evidence="1" key="1">
    <citation type="submission" date="2023-04" db="EMBL/GenBank/DDBJ databases">
        <title>Candida boidinii NBRC 1967.</title>
        <authorList>
            <person name="Ichikawa N."/>
            <person name="Sato H."/>
            <person name="Tonouchi N."/>
        </authorList>
    </citation>
    <scope>NUCLEOTIDE SEQUENCE</scope>
    <source>
        <strain evidence="1">NBRC 1967</strain>
    </source>
</reference>
<gene>
    <name evidence="1" type="ORF">Cboi01_000366000</name>
</gene>
<name>A0ACB5TU38_CANBO</name>
<comment type="caution">
    <text evidence="1">The sequence shown here is derived from an EMBL/GenBank/DDBJ whole genome shotgun (WGS) entry which is preliminary data.</text>
</comment>
<sequence length="504" mass="55689">MRPNIRSGQDEQVSNLKQKNEPQIGLKDNKFTQANQIEIELDVYLSRSSALHNRNAASTHDNDSNGDLREIGSEDGSYFLEHDPVTYPEGGLHANLVVLGAFFGLLPGWGIANSLGIIQAYIAENQLADVSNSTISWVFSIYSFLMTSSTVLSGTYFDRNGARVPLLIGSILLIASVLIVASATKLYQFIIGFGILCGLGTGILMSPLIGVISHYFKRNRATAMGIATNGGSLGGVIFPLMLRKLYVDVGFTWAMRVLALICGICLLISFFLVKERNLDNFYQRKVFATKKETVKYYLLSSFDFRSLQKDLKFLCVSIGCVFVEVSLYSSVTYYSFICMKQGFSQNEAFLFVTITNAVSILGRTLTSIAADKWIGRFNTIMILLVSLAFCQLVIWLPFKSNIIAMYFYCCCYGFTYGSALSLLPAVCGQISNTSEFGKRYSTMYGTVGVSLLCLMPATAAIVKDGDNEIRTNCFIAFCALLCLFAFAFYGSARYLCIGLKIKKF</sequence>
<evidence type="ECO:0000313" key="1">
    <source>
        <dbReference type="EMBL" id="GME94822.1"/>
    </source>
</evidence>
<organism evidence="1 2">
    <name type="scientific">Candida boidinii</name>
    <name type="common">Yeast</name>
    <dbReference type="NCBI Taxonomy" id="5477"/>
    <lineage>
        <taxon>Eukaryota</taxon>
        <taxon>Fungi</taxon>
        <taxon>Dikarya</taxon>
        <taxon>Ascomycota</taxon>
        <taxon>Saccharomycotina</taxon>
        <taxon>Pichiomycetes</taxon>
        <taxon>Pichiales</taxon>
        <taxon>Pichiaceae</taxon>
        <taxon>Ogataea</taxon>
        <taxon>Ogataea/Candida clade</taxon>
    </lineage>
</organism>
<dbReference type="EMBL" id="BSXV01002080">
    <property type="protein sequence ID" value="GME94822.1"/>
    <property type="molecule type" value="Genomic_DNA"/>
</dbReference>
<proteinExistence type="predicted"/>